<proteinExistence type="predicted"/>
<evidence type="ECO:0000313" key="2">
    <source>
        <dbReference type="Proteomes" id="UP001597351"/>
    </source>
</evidence>
<dbReference type="EMBL" id="JBHUGD010000004">
    <property type="protein sequence ID" value="MFD1948923.1"/>
    <property type="molecule type" value="Genomic_DNA"/>
</dbReference>
<accession>A0ABW4TUN2</accession>
<name>A0ABW4TUN2_9ACTN</name>
<evidence type="ECO:0000313" key="1">
    <source>
        <dbReference type="EMBL" id="MFD1948923.1"/>
    </source>
</evidence>
<reference evidence="2" key="1">
    <citation type="journal article" date="2019" name="Int. J. Syst. Evol. Microbiol.">
        <title>The Global Catalogue of Microorganisms (GCM) 10K type strain sequencing project: providing services to taxonomists for standard genome sequencing and annotation.</title>
        <authorList>
            <consortium name="The Broad Institute Genomics Platform"/>
            <consortium name="The Broad Institute Genome Sequencing Center for Infectious Disease"/>
            <person name="Wu L."/>
            <person name="Ma J."/>
        </authorList>
    </citation>
    <scope>NUCLEOTIDE SEQUENCE [LARGE SCALE GENOMIC DNA]</scope>
    <source>
        <strain evidence="2">CGMCC 1.12477</strain>
    </source>
</reference>
<dbReference type="InterPro" id="IPR021398">
    <property type="entry name" value="DUF3037"/>
</dbReference>
<dbReference type="Pfam" id="PF11236">
    <property type="entry name" value="DUF3037"/>
    <property type="match status" value="1"/>
</dbReference>
<dbReference type="Proteomes" id="UP001597351">
    <property type="component" value="Unassembled WGS sequence"/>
</dbReference>
<dbReference type="RefSeq" id="WP_343921439.1">
    <property type="nucleotide sequence ID" value="NZ_BAAAJT010000003.1"/>
</dbReference>
<comment type="caution">
    <text evidence="1">The sequence shown here is derived from an EMBL/GenBank/DDBJ whole genome shotgun (WGS) entry which is preliminary data.</text>
</comment>
<protein>
    <submittedName>
        <fullName evidence="1">DUF3037 domain-containing protein</fullName>
    </submittedName>
</protein>
<sequence>MAPRRWVVTRLAYQYVVLRCVPRPDREEFLNVGVVVYCEEQGFLDVACHVDEERLRALDPRVDLAQVHAGLAFVGAVCAADPAAGDAAEAPLGQRFGFLRAPRSTVIQPGPVHGGLTTDPPRQLEHLLERLVG</sequence>
<organism evidence="1 2">
    <name type="scientific">Nocardioides aestuarii</name>
    <dbReference type="NCBI Taxonomy" id="252231"/>
    <lineage>
        <taxon>Bacteria</taxon>
        <taxon>Bacillati</taxon>
        <taxon>Actinomycetota</taxon>
        <taxon>Actinomycetes</taxon>
        <taxon>Propionibacteriales</taxon>
        <taxon>Nocardioidaceae</taxon>
        <taxon>Nocardioides</taxon>
    </lineage>
</organism>
<gene>
    <name evidence="1" type="ORF">ACFSDE_19120</name>
</gene>
<keyword evidence="2" id="KW-1185">Reference proteome</keyword>